<keyword evidence="1" id="KW-1134">Transmembrane beta strand</keyword>
<dbReference type="PROSITE" id="PS52016">
    <property type="entry name" value="TONB_DEPENDENT_REC_3"/>
    <property type="match status" value="1"/>
</dbReference>
<comment type="similarity">
    <text evidence="1">Belongs to the TonB-dependent receptor family.</text>
</comment>
<organism evidence="3 4">
    <name type="scientific">Arachidicoccus soli</name>
    <dbReference type="NCBI Taxonomy" id="2341117"/>
    <lineage>
        <taxon>Bacteria</taxon>
        <taxon>Pseudomonadati</taxon>
        <taxon>Bacteroidota</taxon>
        <taxon>Chitinophagia</taxon>
        <taxon>Chitinophagales</taxon>
        <taxon>Chitinophagaceae</taxon>
        <taxon>Arachidicoccus</taxon>
    </lineage>
</organism>
<evidence type="ECO:0000313" key="3">
    <source>
        <dbReference type="EMBL" id="AYD48316.1"/>
    </source>
</evidence>
<dbReference type="InterPro" id="IPR037066">
    <property type="entry name" value="Plug_dom_sf"/>
</dbReference>
<evidence type="ECO:0000313" key="4">
    <source>
        <dbReference type="Proteomes" id="UP000266118"/>
    </source>
</evidence>
<dbReference type="NCBIfam" id="TIGR04057">
    <property type="entry name" value="SusC_RagA_signa"/>
    <property type="match status" value="1"/>
</dbReference>
<dbReference type="Gene3D" id="2.170.130.10">
    <property type="entry name" value="TonB-dependent receptor, plug domain"/>
    <property type="match status" value="1"/>
</dbReference>
<dbReference type="InterPro" id="IPR039426">
    <property type="entry name" value="TonB-dep_rcpt-like"/>
</dbReference>
<keyword evidence="1" id="KW-0472">Membrane</keyword>
<name>A0A386HRX2_9BACT</name>
<proteinExistence type="inferred from homology"/>
<dbReference type="InterPro" id="IPR008969">
    <property type="entry name" value="CarboxyPept-like_regulatory"/>
</dbReference>
<dbReference type="InterPro" id="IPR023997">
    <property type="entry name" value="TonB-dep_OMP_SusC/RagA_CS"/>
</dbReference>
<dbReference type="OrthoDB" id="606402at2"/>
<dbReference type="InterPro" id="IPR023996">
    <property type="entry name" value="TonB-dep_OMP_SusC/RagA"/>
</dbReference>
<gene>
    <name evidence="3" type="ORF">D6B99_12315</name>
</gene>
<dbReference type="Pfam" id="PF13715">
    <property type="entry name" value="CarbopepD_reg_2"/>
    <property type="match status" value="1"/>
</dbReference>
<protein>
    <submittedName>
        <fullName evidence="3">SusC/RagA family TonB-linked outer membrane protein</fullName>
    </submittedName>
</protein>
<dbReference type="SUPFAM" id="SSF56935">
    <property type="entry name" value="Porins"/>
    <property type="match status" value="1"/>
</dbReference>
<feature type="domain" description="TonB-dependent receptor plug" evidence="2">
    <location>
        <begin position="234"/>
        <end position="339"/>
    </location>
</feature>
<dbReference type="Proteomes" id="UP000266118">
    <property type="component" value="Chromosome"/>
</dbReference>
<keyword evidence="1" id="KW-0813">Transport</keyword>
<accession>A0A386HRX2</accession>
<keyword evidence="4" id="KW-1185">Reference proteome</keyword>
<dbReference type="Gene3D" id="2.60.40.1120">
    <property type="entry name" value="Carboxypeptidase-like, regulatory domain"/>
    <property type="match status" value="1"/>
</dbReference>
<keyword evidence="1" id="KW-0812">Transmembrane</keyword>
<reference evidence="3 4" key="1">
    <citation type="submission" date="2018-09" db="EMBL/GenBank/DDBJ databases">
        <title>Arachidicoccus sp. nov., a bacterium isolated from soil.</title>
        <authorList>
            <person name="Weon H.-Y."/>
            <person name="Kwon S.-W."/>
            <person name="Lee S.A."/>
        </authorList>
    </citation>
    <scope>NUCLEOTIDE SEQUENCE [LARGE SCALE GENOMIC DNA]</scope>
    <source>
        <strain evidence="3 4">KIS59-12</strain>
    </source>
</reference>
<evidence type="ECO:0000256" key="1">
    <source>
        <dbReference type="PROSITE-ProRule" id="PRU01360"/>
    </source>
</evidence>
<dbReference type="InterPro" id="IPR012910">
    <property type="entry name" value="Plug_dom"/>
</dbReference>
<evidence type="ECO:0000259" key="2">
    <source>
        <dbReference type="Pfam" id="PF07715"/>
    </source>
</evidence>
<dbReference type="Pfam" id="PF07715">
    <property type="entry name" value="Plug"/>
    <property type="match status" value="1"/>
</dbReference>
<dbReference type="EMBL" id="CP032489">
    <property type="protein sequence ID" value="AYD48316.1"/>
    <property type="molecule type" value="Genomic_DNA"/>
</dbReference>
<keyword evidence="1" id="KW-0998">Cell outer membrane</keyword>
<comment type="subcellular location">
    <subcellularLocation>
        <location evidence="1">Cell outer membrane</location>
        <topology evidence="1">Multi-pass membrane protein</topology>
    </subcellularLocation>
</comment>
<dbReference type="AlphaFoldDB" id="A0A386HRX2"/>
<sequence>MRLTALYKHVHRKKMMYPFSPNKSWLIMKLILVLTTVACLQVAGKGSAQKINLSVKNASMEGVFLKMEQQTGYNFFYNASLLKLAKPVTLNLNSVTIQSVLNACFEKQPNLTYSIVDKIVIIKRKKEVAVLNQRTIDTKVLVLSEINGRITDSTGNPIAGASIVNSRSKKGTFSDVHGEFKIEAQKGDILVFSYIGYTQKEITVEGSAAMDVILKAKPNILSDFVVVAFGKKSKQTLIESVTQIDDKVIKNRPVNNAVSALQGQVAGLNIVSYSGQPGITPSINIRGAGSINSSTSPLVIVDGVPGSMSLIDPNDIESISVLKDAAASSLYGARAANGVILITTKTGKVGKIAVSYAGYVGWQKPTELFQEANAYNYANAFNEATMYDLITPSSLSFDSSKLIFTNAQLSNWQSGKAESVNWRKALFDGNNGFTQSHYINIGGGVSHDDFTLKNNFSFGYLQQNGNVANTGYKRYSIRSNNELKWNKLTTNLSIGLITDNREEPSSKAVGNLGSIISAINRQRPVDSIKLSDNSWNITSTNDTRNPVRQAVEGGYYNPINYNILVNFNTAYTIIKDLTLKYTMGLSYDLNAASQFQNELAWYNGTTTGPNSSTMSNYSDRENMQQLDLSYAKQIQKNHFSAIVGVQQNIHNYRSTTLSRGNFINNSSNSMQLGDASTQTNSSSQYKWILEGVFGRLNYDFDQKYILELNFREDASSRLTPNANKDFFPSYAVGWRLSQESFWAGLKHILPEMKIRASYGTLGNANVATSTGNNNAMYYSYNSIIGNIYSNGLGYNLASVFDGTVNNAFSLTQNPNNKLRWERTTIADMAIDGTILNPNFTYTIDYFNKRTNRILLQQPLSDINGVTSTVGVGATPQYPANVGSLQNQGVEISFGYTKQNANGFSYSFNANYSHIASKILGLGGLNLESSNTLAVGYPLNAFYLYQSDGLLTKDEFTNHTSNDPILPGQKWGDERIKDITGDGKITSDDRMMINKSSVPKDLFGLNFDFNYKGFGIAGMLQGAASYYKYLGASVGYGFNSGYSITDWTINNSYNPLVDPNNYNTRLPRVSISNSINNTYPSTAYLFNSSYVRLKNLQIYYDLASSVMQRMHIKSMRVFASGQNLLTFSKLPKALGIDPEINSATAGYPLVVIYTLGVNVSF</sequence>
<dbReference type="KEGG" id="ark:D6B99_12315"/>
<dbReference type="NCBIfam" id="TIGR04056">
    <property type="entry name" value="OMP_RagA_SusC"/>
    <property type="match status" value="1"/>
</dbReference>
<dbReference type="GO" id="GO:0009279">
    <property type="term" value="C:cell outer membrane"/>
    <property type="evidence" value="ECO:0007669"/>
    <property type="project" value="UniProtKB-SubCell"/>
</dbReference>
<dbReference type="SUPFAM" id="SSF49464">
    <property type="entry name" value="Carboxypeptidase regulatory domain-like"/>
    <property type="match status" value="1"/>
</dbReference>